<dbReference type="EMBL" id="CP012333">
    <property type="protein sequence ID" value="AKU97942.1"/>
    <property type="molecule type" value="Genomic_DNA"/>
</dbReference>
<dbReference type="GO" id="GO:0016491">
    <property type="term" value="F:oxidoreductase activity"/>
    <property type="evidence" value="ECO:0007669"/>
    <property type="project" value="UniProtKB-KW"/>
</dbReference>
<sequence length="185" mass="20314">MFPARWSPRAFLSEAVAPASLDAMFEAARWAPSSYNAQPAPFVYARTETDLERFLTLFVPRNRRWAAAAPVLVVCVARSHFADGRPNPHASFDAGAAVMSFCLQGQLLGVATHVVAAINHEAAYDLLRVPAHSYQALCAIAVGRRGERHILPADLQALEHPSPRRPLERVAFEGTWPPHSVDHSD</sequence>
<keyword evidence="5" id="KW-1185">Reference proteome</keyword>
<feature type="domain" description="Nitroreductase" evidence="3">
    <location>
        <begin position="62"/>
        <end position="144"/>
    </location>
</feature>
<gene>
    <name evidence="4" type="ORF">AKJ09_04606</name>
</gene>
<dbReference type="InterPro" id="IPR029479">
    <property type="entry name" value="Nitroreductase"/>
</dbReference>
<evidence type="ECO:0000259" key="3">
    <source>
        <dbReference type="Pfam" id="PF00881"/>
    </source>
</evidence>
<evidence type="ECO:0000313" key="5">
    <source>
        <dbReference type="Proteomes" id="UP000064967"/>
    </source>
</evidence>
<reference evidence="4 5" key="1">
    <citation type="submission" date="2015-08" db="EMBL/GenBank/DDBJ databases">
        <authorList>
            <person name="Babu N.S."/>
            <person name="Beckwith C.J."/>
            <person name="Beseler K.G."/>
            <person name="Brison A."/>
            <person name="Carone J.V."/>
            <person name="Caskin T.P."/>
            <person name="Diamond M."/>
            <person name="Durham M.E."/>
            <person name="Foxe J.M."/>
            <person name="Go M."/>
            <person name="Henderson B.A."/>
            <person name="Jones I.B."/>
            <person name="McGettigan J.A."/>
            <person name="Micheletti S.J."/>
            <person name="Nasrallah M.E."/>
            <person name="Ortiz D."/>
            <person name="Piller C.R."/>
            <person name="Privatt S.R."/>
            <person name="Schneider S.L."/>
            <person name="Sharp S."/>
            <person name="Smith T.C."/>
            <person name="Stanton J.D."/>
            <person name="Ullery H.E."/>
            <person name="Wilson R.J."/>
            <person name="Serrano M.G."/>
            <person name="Buck G."/>
            <person name="Lee V."/>
            <person name="Wang Y."/>
            <person name="Carvalho R."/>
            <person name="Voegtly L."/>
            <person name="Shi R."/>
            <person name="Duckworth R."/>
            <person name="Johnson A."/>
            <person name="Loviza R."/>
            <person name="Walstead R."/>
            <person name="Shah Z."/>
            <person name="Kiflezghi M."/>
            <person name="Wade K."/>
            <person name="Ball S.L."/>
            <person name="Bradley K.W."/>
            <person name="Asai D.J."/>
            <person name="Bowman C.A."/>
            <person name="Russell D.A."/>
            <person name="Pope W.H."/>
            <person name="Jacobs-Sera D."/>
            <person name="Hendrix R.W."/>
            <person name="Hatfull G.F."/>
        </authorList>
    </citation>
    <scope>NUCLEOTIDE SEQUENCE [LARGE SCALE GENOMIC DNA]</scope>
    <source>
        <strain evidence="4 5">DSM 27648</strain>
    </source>
</reference>
<evidence type="ECO:0000256" key="1">
    <source>
        <dbReference type="ARBA" id="ARBA00007118"/>
    </source>
</evidence>
<evidence type="ECO:0000256" key="2">
    <source>
        <dbReference type="ARBA" id="ARBA00023002"/>
    </source>
</evidence>
<evidence type="ECO:0000313" key="4">
    <source>
        <dbReference type="EMBL" id="AKU97942.1"/>
    </source>
</evidence>
<dbReference type="Gene3D" id="3.40.109.10">
    <property type="entry name" value="NADH Oxidase"/>
    <property type="match status" value="1"/>
</dbReference>
<dbReference type="Proteomes" id="UP000064967">
    <property type="component" value="Chromosome"/>
</dbReference>
<keyword evidence="2" id="KW-0560">Oxidoreductase</keyword>
<name>A0A0K1PWP9_9BACT</name>
<dbReference type="KEGG" id="llu:AKJ09_04606"/>
<dbReference type="SUPFAM" id="SSF55469">
    <property type="entry name" value="FMN-dependent nitroreductase-like"/>
    <property type="match status" value="1"/>
</dbReference>
<protein>
    <submittedName>
        <fullName evidence="4">Oxygen-insensitive NADPH nitroreductase</fullName>
    </submittedName>
</protein>
<organism evidence="4 5">
    <name type="scientific">Labilithrix luteola</name>
    <dbReference type="NCBI Taxonomy" id="1391654"/>
    <lineage>
        <taxon>Bacteria</taxon>
        <taxon>Pseudomonadati</taxon>
        <taxon>Myxococcota</taxon>
        <taxon>Polyangia</taxon>
        <taxon>Polyangiales</taxon>
        <taxon>Labilitrichaceae</taxon>
        <taxon>Labilithrix</taxon>
    </lineage>
</organism>
<dbReference type="AlphaFoldDB" id="A0A0K1PWP9"/>
<comment type="similarity">
    <text evidence="1">Belongs to the nitroreductase family.</text>
</comment>
<dbReference type="Pfam" id="PF00881">
    <property type="entry name" value="Nitroreductase"/>
    <property type="match status" value="2"/>
</dbReference>
<dbReference type="STRING" id="1391654.AKJ09_04606"/>
<dbReference type="InterPro" id="IPR000415">
    <property type="entry name" value="Nitroreductase-like"/>
</dbReference>
<dbReference type="PANTHER" id="PTHR43673">
    <property type="entry name" value="NAD(P)H NITROREDUCTASE YDGI-RELATED"/>
    <property type="match status" value="1"/>
</dbReference>
<accession>A0A0K1PWP9</accession>
<dbReference type="CDD" id="cd02138">
    <property type="entry name" value="TdsD-like"/>
    <property type="match status" value="1"/>
</dbReference>
<feature type="domain" description="Nitroreductase" evidence="3">
    <location>
        <begin position="4"/>
        <end position="55"/>
    </location>
</feature>
<proteinExistence type="inferred from homology"/>
<dbReference type="PANTHER" id="PTHR43673:SF10">
    <property type="entry name" value="NADH DEHYDROGENASE_NAD(P)H NITROREDUCTASE XCC3605-RELATED"/>
    <property type="match status" value="1"/>
</dbReference>